<dbReference type="FunFam" id="3.30.200.20:FF:000042">
    <property type="entry name" value="Aurora kinase A"/>
    <property type="match status" value="1"/>
</dbReference>
<evidence type="ECO:0000259" key="10">
    <source>
        <dbReference type="PROSITE" id="PS50011"/>
    </source>
</evidence>
<dbReference type="Proteomes" id="UP000235388">
    <property type="component" value="Unassembled WGS sequence"/>
</dbReference>
<feature type="domain" description="Protein kinase" evidence="10">
    <location>
        <begin position="148"/>
        <end position="411"/>
    </location>
</feature>
<dbReference type="InterPro" id="IPR000719">
    <property type="entry name" value="Prot_kinase_dom"/>
</dbReference>
<evidence type="ECO:0000259" key="11">
    <source>
        <dbReference type="PROSITE" id="PS51285"/>
    </source>
</evidence>
<dbReference type="EMBL" id="PGCJ01000921">
    <property type="protein sequence ID" value="PLW14440.1"/>
    <property type="molecule type" value="Genomic_DNA"/>
</dbReference>
<gene>
    <name evidence="12" type="ORF">PCANC_15948</name>
</gene>
<dbReference type="AlphaFoldDB" id="A0A2N5SMI1"/>
<keyword evidence="3" id="KW-0808">Transferase</keyword>
<dbReference type="SMART" id="SM00220">
    <property type="entry name" value="S_TKc"/>
    <property type="match status" value="1"/>
</dbReference>
<reference evidence="12 13" key="1">
    <citation type="submission" date="2017-11" db="EMBL/GenBank/DDBJ databases">
        <title>De novo assembly and phasing of dikaryotic genomes from two isolates of Puccinia coronata f. sp. avenae, the causal agent of oat crown rust.</title>
        <authorList>
            <person name="Miller M.E."/>
            <person name="Zhang Y."/>
            <person name="Omidvar V."/>
            <person name="Sperschneider J."/>
            <person name="Schwessinger B."/>
            <person name="Raley C."/>
            <person name="Palmer J.M."/>
            <person name="Garnica D."/>
            <person name="Upadhyaya N."/>
            <person name="Rathjen J."/>
            <person name="Taylor J.M."/>
            <person name="Park R.F."/>
            <person name="Dodds P.N."/>
            <person name="Hirsch C.D."/>
            <person name="Kianian S.F."/>
            <person name="Figueroa M."/>
        </authorList>
    </citation>
    <scope>NUCLEOTIDE SEQUENCE [LARGE SCALE GENOMIC DNA]</scope>
    <source>
        <strain evidence="12">12NC29</strain>
    </source>
</reference>
<dbReference type="SUPFAM" id="SSF56112">
    <property type="entry name" value="Protein kinase-like (PK-like)"/>
    <property type="match status" value="1"/>
</dbReference>
<dbReference type="OrthoDB" id="2499374at2759"/>
<keyword evidence="2" id="KW-0597">Phosphoprotein</keyword>
<dbReference type="InterPro" id="IPR017441">
    <property type="entry name" value="Protein_kinase_ATP_BS"/>
</dbReference>
<keyword evidence="4 7" id="KW-0547">Nucleotide-binding</keyword>
<evidence type="ECO:0000256" key="4">
    <source>
        <dbReference type="ARBA" id="ARBA00022741"/>
    </source>
</evidence>
<dbReference type="PROSITE" id="PS00108">
    <property type="entry name" value="PROTEIN_KINASE_ST"/>
    <property type="match status" value="1"/>
</dbReference>
<evidence type="ECO:0000256" key="8">
    <source>
        <dbReference type="RuleBase" id="RU000304"/>
    </source>
</evidence>
<keyword evidence="1 8" id="KW-0723">Serine/threonine-protein kinase</keyword>
<evidence type="ECO:0000256" key="7">
    <source>
        <dbReference type="PROSITE-ProRule" id="PRU10141"/>
    </source>
</evidence>
<dbReference type="InterPro" id="IPR000961">
    <property type="entry name" value="AGC-kinase_C"/>
</dbReference>
<dbReference type="InterPro" id="IPR008271">
    <property type="entry name" value="Ser/Thr_kinase_AS"/>
</dbReference>
<feature type="region of interest" description="Disordered" evidence="9">
    <location>
        <begin position="1"/>
        <end position="24"/>
    </location>
</feature>
<dbReference type="PANTHER" id="PTHR24351">
    <property type="entry name" value="RIBOSOMAL PROTEIN S6 KINASE"/>
    <property type="match status" value="1"/>
</dbReference>
<organism evidence="12 13">
    <name type="scientific">Puccinia coronata f. sp. avenae</name>
    <dbReference type="NCBI Taxonomy" id="200324"/>
    <lineage>
        <taxon>Eukaryota</taxon>
        <taxon>Fungi</taxon>
        <taxon>Dikarya</taxon>
        <taxon>Basidiomycota</taxon>
        <taxon>Pucciniomycotina</taxon>
        <taxon>Pucciniomycetes</taxon>
        <taxon>Pucciniales</taxon>
        <taxon>Pucciniaceae</taxon>
        <taxon>Puccinia</taxon>
    </lineage>
</organism>
<keyword evidence="5" id="KW-0418">Kinase</keyword>
<dbReference type="Pfam" id="PF00069">
    <property type="entry name" value="Pkinase"/>
    <property type="match status" value="1"/>
</dbReference>
<evidence type="ECO:0000256" key="2">
    <source>
        <dbReference type="ARBA" id="ARBA00022553"/>
    </source>
</evidence>
<dbReference type="InterPro" id="IPR011009">
    <property type="entry name" value="Kinase-like_dom_sf"/>
</dbReference>
<dbReference type="PROSITE" id="PS00107">
    <property type="entry name" value="PROTEIN_KINASE_ATP"/>
    <property type="match status" value="1"/>
</dbReference>
<feature type="binding site" evidence="7">
    <location>
        <position position="177"/>
    </location>
    <ligand>
        <name>ATP</name>
        <dbReference type="ChEBI" id="CHEBI:30616"/>
    </ligand>
</feature>
<dbReference type="STRING" id="200324.A0A2N5SMI1"/>
<comment type="caution">
    <text evidence="12">The sequence shown here is derived from an EMBL/GenBank/DDBJ whole genome shotgun (WGS) entry which is preliminary data.</text>
</comment>
<comment type="similarity">
    <text evidence="8">Belongs to the protein kinase superfamily.</text>
</comment>
<evidence type="ECO:0000256" key="9">
    <source>
        <dbReference type="SAM" id="MobiDB-lite"/>
    </source>
</evidence>
<evidence type="ECO:0000256" key="3">
    <source>
        <dbReference type="ARBA" id="ARBA00022679"/>
    </source>
</evidence>
<evidence type="ECO:0000256" key="5">
    <source>
        <dbReference type="ARBA" id="ARBA00022777"/>
    </source>
</evidence>
<keyword evidence="13" id="KW-1185">Reference proteome</keyword>
<keyword evidence="6 7" id="KW-0067">ATP-binding</keyword>
<evidence type="ECO:0000256" key="6">
    <source>
        <dbReference type="ARBA" id="ARBA00022840"/>
    </source>
</evidence>
<feature type="domain" description="AGC-kinase C-terminal" evidence="11">
    <location>
        <begin position="414"/>
        <end position="479"/>
    </location>
</feature>
<evidence type="ECO:0000313" key="13">
    <source>
        <dbReference type="Proteomes" id="UP000235388"/>
    </source>
</evidence>
<evidence type="ECO:0000256" key="1">
    <source>
        <dbReference type="ARBA" id="ARBA00022527"/>
    </source>
</evidence>
<dbReference type="FunFam" id="1.10.510.10:FF:000982">
    <property type="entry name" value="AGC protein kinase"/>
    <property type="match status" value="1"/>
</dbReference>
<feature type="region of interest" description="Disordered" evidence="9">
    <location>
        <begin position="118"/>
        <end position="144"/>
    </location>
</feature>
<name>A0A2N5SMI1_9BASI</name>
<protein>
    <recommendedName>
        <fullName evidence="14">Protein kinase domain-containing protein</fullName>
    </recommendedName>
</protein>
<dbReference type="Gene3D" id="1.10.510.10">
    <property type="entry name" value="Transferase(Phosphotransferase) domain 1"/>
    <property type="match status" value="1"/>
</dbReference>
<dbReference type="PROSITE" id="PS50011">
    <property type="entry name" value="PROTEIN_KINASE_DOM"/>
    <property type="match status" value="1"/>
</dbReference>
<dbReference type="PROSITE" id="PS51285">
    <property type="entry name" value="AGC_KINASE_CTER"/>
    <property type="match status" value="1"/>
</dbReference>
<evidence type="ECO:0008006" key="14">
    <source>
        <dbReference type="Google" id="ProtNLM"/>
    </source>
</evidence>
<sequence length="479" mass="53952">MPAADAAFRSKSSPPDVPLSQPRSCSQDVHPWCAIRDASSPACCLPKTFSPSAHLILQRLNPKLKLPCDKHLHRHLRLCYTMAPPGSSEAAPRAGPSRWAEAKQTFYQSEAAGRSVDFIDFGDSDDEEPPARPASPAAQPEHPSLSDFQFTKKLGQGAWGNVYVARRRIDNHPCAVKVMSKRNCAISTVYDTLKKEAHILASLSHPFIVKIEAAFQTQDFLFIGLELALGGTFNDLLEKFAPMTAAYAKGYVCQIVLALDYLHEQGIVHGDLKPENLLMTSNGYMKLADFGLARRLTSNTHPNLLFGTVYYMAPEMIDGSFFGPSIDWWALGVLFYQTLFARYPFDLPRLPSSNHRFSRDDQNRVKLLICSGEYRIPCPIDFPCLSFLKRLLSRIPSRRLLTRASISDEYIYFLGISWEDVLNQRYEPPFVPTETHKVLEPTSRDFSSKYHPARLIPKKPDPFPGLFDDFYYLAPGSPW</sequence>
<evidence type="ECO:0000313" key="12">
    <source>
        <dbReference type="EMBL" id="PLW14440.1"/>
    </source>
</evidence>
<proteinExistence type="inferred from homology"/>
<accession>A0A2N5SMI1</accession>
<dbReference type="Gene3D" id="3.30.200.20">
    <property type="entry name" value="Phosphorylase Kinase, domain 1"/>
    <property type="match status" value="1"/>
</dbReference>
<dbReference type="GO" id="GO:0004674">
    <property type="term" value="F:protein serine/threonine kinase activity"/>
    <property type="evidence" value="ECO:0007669"/>
    <property type="project" value="UniProtKB-KW"/>
</dbReference>
<dbReference type="GO" id="GO:0005524">
    <property type="term" value="F:ATP binding"/>
    <property type="evidence" value="ECO:0007669"/>
    <property type="project" value="UniProtKB-UniRule"/>
</dbReference>